<sequence length="299" mass="32081">MITVSSLTRRYGGTPAVDDLSFTVPDGRVTGFLGPNGAGKSTTMRMICGLERPDEGTAFIDGRRFTALPAPARAIGALLDASWFHPGRSGRAHLRMMARAGGIDADRVDTVLDRVGLNSVAHKRVGGYSLGMRQRLGLACALLGDPGHVILDEPVNGLDPEGVIWMRRMIRQLAEEGRAVLVSSHLLSEMSVTTDRLVIIGRGRLIAEGPLSDFVGDAVHEIRCTDTDAVVRVLAEHDITADRAPDGLITVNADTTTTERIARLCQGTGIVITHLASRERSLEDVFLTATADTTTYRSA</sequence>
<dbReference type="Proteomes" id="UP000645966">
    <property type="component" value="Unassembled WGS sequence"/>
</dbReference>
<evidence type="ECO:0000256" key="3">
    <source>
        <dbReference type="ARBA" id="ARBA00022741"/>
    </source>
</evidence>
<dbReference type="InterPro" id="IPR027417">
    <property type="entry name" value="P-loop_NTPase"/>
</dbReference>
<keyword evidence="2" id="KW-0813">Transport</keyword>
<comment type="similarity">
    <text evidence="1">Belongs to the ABC transporter superfamily.</text>
</comment>
<dbReference type="Pfam" id="PF00005">
    <property type="entry name" value="ABC_tran"/>
    <property type="match status" value="1"/>
</dbReference>
<dbReference type="PROSITE" id="PS00211">
    <property type="entry name" value="ABC_TRANSPORTER_1"/>
    <property type="match status" value="1"/>
</dbReference>
<dbReference type="InterPro" id="IPR003439">
    <property type="entry name" value="ABC_transporter-like_ATP-bd"/>
</dbReference>
<organism evidence="6 7">
    <name type="scientific">Corynebacterium meridianum</name>
    <dbReference type="NCBI Taxonomy" id="2765363"/>
    <lineage>
        <taxon>Bacteria</taxon>
        <taxon>Bacillati</taxon>
        <taxon>Actinomycetota</taxon>
        <taxon>Actinomycetes</taxon>
        <taxon>Mycobacteriales</taxon>
        <taxon>Corynebacteriaceae</taxon>
        <taxon>Corynebacterium</taxon>
    </lineage>
</organism>
<dbReference type="SMART" id="SM00382">
    <property type="entry name" value="AAA"/>
    <property type="match status" value="1"/>
</dbReference>
<dbReference type="PROSITE" id="PS50893">
    <property type="entry name" value="ABC_TRANSPORTER_2"/>
    <property type="match status" value="1"/>
</dbReference>
<dbReference type="GO" id="GO:0005524">
    <property type="term" value="F:ATP binding"/>
    <property type="evidence" value="ECO:0007669"/>
    <property type="project" value="UniProtKB-KW"/>
</dbReference>
<dbReference type="GO" id="GO:0016887">
    <property type="term" value="F:ATP hydrolysis activity"/>
    <property type="evidence" value="ECO:0007669"/>
    <property type="project" value="InterPro"/>
</dbReference>
<name>A0A934HYW1_9CORY</name>
<proteinExistence type="inferred from homology"/>
<comment type="caution">
    <text evidence="6">The sequence shown here is derived from an EMBL/GenBank/DDBJ whole genome shotgun (WGS) entry which is preliminary data.</text>
</comment>
<dbReference type="InterPro" id="IPR017871">
    <property type="entry name" value="ABC_transporter-like_CS"/>
</dbReference>
<dbReference type="SUPFAM" id="SSF52540">
    <property type="entry name" value="P-loop containing nucleoside triphosphate hydrolases"/>
    <property type="match status" value="1"/>
</dbReference>
<feature type="domain" description="ABC transporter" evidence="5">
    <location>
        <begin position="2"/>
        <end position="227"/>
    </location>
</feature>
<evidence type="ECO:0000256" key="2">
    <source>
        <dbReference type="ARBA" id="ARBA00022448"/>
    </source>
</evidence>
<evidence type="ECO:0000256" key="1">
    <source>
        <dbReference type="ARBA" id="ARBA00005417"/>
    </source>
</evidence>
<protein>
    <submittedName>
        <fullName evidence="6">ABC transporter ATP-binding protein</fullName>
    </submittedName>
</protein>
<dbReference type="RefSeq" id="WP_198738142.1">
    <property type="nucleotide sequence ID" value="NZ_JAEIOS010000011.1"/>
</dbReference>
<reference evidence="6" key="1">
    <citation type="submission" date="2020-12" db="EMBL/GenBank/DDBJ databases">
        <title>Genome public.</title>
        <authorList>
            <person name="Sun Q."/>
        </authorList>
    </citation>
    <scope>NUCLEOTIDE SEQUENCE</scope>
    <source>
        <strain evidence="6">CCM 8863</strain>
    </source>
</reference>
<dbReference type="CDD" id="cd03268">
    <property type="entry name" value="ABC_BcrA_bacitracin_resist"/>
    <property type="match status" value="1"/>
</dbReference>
<evidence type="ECO:0000259" key="5">
    <source>
        <dbReference type="PROSITE" id="PS50893"/>
    </source>
</evidence>
<dbReference type="InterPro" id="IPR003593">
    <property type="entry name" value="AAA+_ATPase"/>
</dbReference>
<accession>A0A934HYW1</accession>
<dbReference type="AlphaFoldDB" id="A0A934HYW1"/>
<dbReference type="EMBL" id="JAEIOS010000011">
    <property type="protein sequence ID" value="MBI8989127.1"/>
    <property type="molecule type" value="Genomic_DNA"/>
</dbReference>
<dbReference type="PANTHER" id="PTHR43335">
    <property type="entry name" value="ABC TRANSPORTER, ATP-BINDING PROTEIN"/>
    <property type="match status" value="1"/>
</dbReference>
<evidence type="ECO:0000313" key="7">
    <source>
        <dbReference type="Proteomes" id="UP000645966"/>
    </source>
</evidence>
<gene>
    <name evidence="6" type="ORF">JDV75_05055</name>
</gene>
<keyword evidence="4 6" id="KW-0067">ATP-binding</keyword>
<dbReference type="PANTHER" id="PTHR43335:SF4">
    <property type="entry name" value="ABC TRANSPORTER, ATP-BINDING PROTEIN"/>
    <property type="match status" value="1"/>
</dbReference>
<evidence type="ECO:0000256" key="4">
    <source>
        <dbReference type="ARBA" id="ARBA00022840"/>
    </source>
</evidence>
<keyword evidence="3" id="KW-0547">Nucleotide-binding</keyword>
<keyword evidence="7" id="KW-1185">Reference proteome</keyword>
<evidence type="ECO:0000313" key="6">
    <source>
        <dbReference type="EMBL" id="MBI8989127.1"/>
    </source>
</evidence>
<dbReference type="Gene3D" id="3.40.50.300">
    <property type="entry name" value="P-loop containing nucleotide triphosphate hydrolases"/>
    <property type="match status" value="1"/>
</dbReference>